<gene>
    <name evidence="2" type="ORF">K933_03815</name>
</gene>
<organism evidence="2 3">
    <name type="scientific">Candidatus Halobonum tyrrellensis G22</name>
    <dbReference type="NCBI Taxonomy" id="1324957"/>
    <lineage>
        <taxon>Archaea</taxon>
        <taxon>Methanobacteriati</taxon>
        <taxon>Methanobacteriota</taxon>
        <taxon>Stenosarchaea group</taxon>
        <taxon>Halobacteria</taxon>
        <taxon>Halobacteriales</taxon>
        <taxon>Haloferacaceae</taxon>
        <taxon>Candidatus Halobonum</taxon>
    </lineage>
</organism>
<dbReference type="OrthoDB" id="204433at2157"/>
<sequence length="46" mass="4939">MAATHATDEESPAVSAHRTSPERTVFTEDGNADGWISTDHTVVLVE</sequence>
<dbReference type="STRING" id="1324957.K933_03815"/>
<dbReference type="RefSeq" id="WP_023393354.1">
    <property type="nucleotide sequence ID" value="NZ_ASGZ01000010.1"/>
</dbReference>
<proteinExistence type="predicted"/>
<protein>
    <submittedName>
        <fullName evidence="2">Uncharacterized protein</fullName>
    </submittedName>
</protein>
<evidence type="ECO:0000313" key="2">
    <source>
        <dbReference type="EMBL" id="ESP89454.1"/>
    </source>
</evidence>
<accession>V4HNF5</accession>
<evidence type="ECO:0000313" key="3">
    <source>
        <dbReference type="Proteomes" id="UP000017840"/>
    </source>
</evidence>
<name>V4HNF5_9EURY</name>
<dbReference type="AlphaFoldDB" id="V4HNF5"/>
<keyword evidence="3" id="KW-1185">Reference proteome</keyword>
<feature type="region of interest" description="Disordered" evidence="1">
    <location>
        <begin position="1"/>
        <end position="32"/>
    </location>
</feature>
<reference evidence="2 3" key="1">
    <citation type="journal article" date="2013" name="Genome Announc.">
        <title>Draft Genome Sequence of 'Candidatus Halobonum tyrrellensis' Strain G22, Isolated from the Hypersaline Waters of Lake Tyrrell, Australia.</title>
        <authorList>
            <person name="Ugalde J.A."/>
            <person name="Narasingarao P."/>
            <person name="Kuo S."/>
            <person name="Podell S."/>
            <person name="Allen E.E."/>
        </authorList>
    </citation>
    <scope>NUCLEOTIDE SEQUENCE [LARGE SCALE GENOMIC DNA]</scope>
    <source>
        <strain evidence="2 3">G22</strain>
    </source>
</reference>
<dbReference type="Proteomes" id="UP000017840">
    <property type="component" value="Unassembled WGS sequence"/>
</dbReference>
<dbReference type="EMBL" id="ASGZ01000010">
    <property type="protein sequence ID" value="ESP89454.1"/>
    <property type="molecule type" value="Genomic_DNA"/>
</dbReference>
<comment type="caution">
    <text evidence="2">The sequence shown here is derived from an EMBL/GenBank/DDBJ whole genome shotgun (WGS) entry which is preliminary data.</text>
</comment>
<evidence type="ECO:0000256" key="1">
    <source>
        <dbReference type="SAM" id="MobiDB-lite"/>
    </source>
</evidence>